<feature type="transmembrane region" description="Helical" evidence="1">
    <location>
        <begin position="70"/>
        <end position="93"/>
    </location>
</feature>
<evidence type="ECO:0000313" key="2">
    <source>
        <dbReference type="EMBL" id="MBM7616423.1"/>
    </source>
</evidence>
<dbReference type="InterPro" id="IPR024529">
    <property type="entry name" value="ECF_trnsprt_substrate-spec"/>
</dbReference>
<keyword evidence="1" id="KW-0812">Transmembrane</keyword>
<sequence length="170" mass="17827">MRESTKKMVWMGMLIALSFVGANIKIPGPYQSIALDSLPAFLGALMLGGSAGAIIGFLGHMLTAATAGFYMTLPVHIIVAVTMAITMVGFSFAYRKTNLVVAGIVGIILNGVGAPLILLLMPKFGWPFFMGIVPFLLVASGVNVLLSIGLFTALNKSGVGFNKGFIEDGK</sequence>
<dbReference type="Gene3D" id="1.10.1760.20">
    <property type="match status" value="1"/>
</dbReference>
<feature type="transmembrane region" description="Helical" evidence="1">
    <location>
        <begin position="128"/>
        <end position="154"/>
    </location>
</feature>
<proteinExistence type="predicted"/>
<dbReference type="Pfam" id="PF12822">
    <property type="entry name" value="ECF_trnsprt"/>
    <property type="match status" value="1"/>
</dbReference>
<gene>
    <name evidence="2" type="ORF">JOC73_003006</name>
</gene>
<name>A0ABS2NU04_9FIRM</name>
<evidence type="ECO:0000313" key="3">
    <source>
        <dbReference type="Proteomes" id="UP001314796"/>
    </source>
</evidence>
<feature type="transmembrane region" description="Helical" evidence="1">
    <location>
        <begin position="99"/>
        <end position="121"/>
    </location>
</feature>
<organism evidence="2 3">
    <name type="scientific">Alkaliphilus hydrothermalis</name>
    <dbReference type="NCBI Taxonomy" id="1482730"/>
    <lineage>
        <taxon>Bacteria</taxon>
        <taxon>Bacillati</taxon>
        <taxon>Bacillota</taxon>
        <taxon>Clostridia</taxon>
        <taxon>Peptostreptococcales</taxon>
        <taxon>Natronincolaceae</taxon>
        <taxon>Alkaliphilus</taxon>
    </lineage>
</organism>
<reference evidence="2 3" key="1">
    <citation type="submission" date="2021-01" db="EMBL/GenBank/DDBJ databases">
        <title>Genomic Encyclopedia of Type Strains, Phase IV (KMG-IV): sequencing the most valuable type-strain genomes for metagenomic binning, comparative biology and taxonomic classification.</title>
        <authorList>
            <person name="Goeker M."/>
        </authorList>
    </citation>
    <scope>NUCLEOTIDE SEQUENCE [LARGE SCALE GENOMIC DNA]</scope>
    <source>
        <strain evidence="2 3">DSM 25890</strain>
    </source>
</reference>
<keyword evidence="3" id="KW-1185">Reference proteome</keyword>
<feature type="transmembrane region" description="Helical" evidence="1">
    <location>
        <begin position="38"/>
        <end position="58"/>
    </location>
</feature>
<evidence type="ECO:0000256" key="1">
    <source>
        <dbReference type="SAM" id="Phobius"/>
    </source>
</evidence>
<dbReference type="EMBL" id="JAFBEE010000036">
    <property type="protein sequence ID" value="MBM7616423.1"/>
    <property type="molecule type" value="Genomic_DNA"/>
</dbReference>
<comment type="caution">
    <text evidence="2">The sequence shown here is derived from an EMBL/GenBank/DDBJ whole genome shotgun (WGS) entry which is preliminary data.</text>
</comment>
<dbReference type="Proteomes" id="UP001314796">
    <property type="component" value="Unassembled WGS sequence"/>
</dbReference>
<dbReference type="RefSeq" id="WP_204404610.1">
    <property type="nucleotide sequence ID" value="NZ_JAFBEE010000036.1"/>
</dbReference>
<protein>
    <submittedName>
        <fullName evidence="2">Riboflavin transporter FmnP</fullName>
    </submittedName>
</protein>
<keyword evidence="1" id="KW-1133">Transmembrane helix</keyword>
<keyword evidence="1" id="KW-0472">Membrane</keyword>
<accession>A0ABS2NU04</accession>